<sequence length="136" mass="14724">MRSRKSSWFLSVEKSRSSHSHGSVLRHTPGATTMACRSGSEQSLIKVTILLIQWASGRHCCALWIFNAPFVLVSRVARQPIPIGDASAAPQSNSLHLVVNETSVAGCIHPLNISGASLSGLSVEVVVYPWKYSLQI</sequence>
<accession>A0A2L0HES0</accession>
<dbReference type="Proteomes" id="UP000239340">
    <property type="component" value="Plasmid pSfreNXT3c"/>
</dbReference>
<name>A0A2L0HES0_RHIFR</name>
<proteinExistence type="predicted"/>
<reference evidence="1 2" key="1">
    <citation type="submission" date="2017-10" db="EMBL/GenBank/DDBJ databases">
        <title>Analysis of the genome sequences of Rhizobium populations associated to common bean (phaseolus vulgaris).</title>
        <authorList>
            <person name="Bustos P."/>
            <person name="Santamaria R.I."/>
            <person name="Miranda-Sanchez F."/>
            <person name="Perez-Carrascal O."/>
            <person name="Juarez S."/>
            <person name="Lozano L."/>
            <person name="Martinez-Flores I."/>
            <person name="Vinuesa P."/>
            <person name="Martinez-Romero E."/>
            <person name="Cevallos M.A."/>
            <person name="Romero D."/>
            <person name="Davila G."/>
            <person name="Gonzalez V."/>
        </authorList>
    </citation>
    <scope>NUCLEOTIDE SEQUENCE [LARGE SCALE GENOMIC DNA]</scope>
    <source>
        <strain evidence="1 2">NXT3</strain>
        <plasmid evidence="2">Plasmid psfrenxt3c</plasmid>
    </source>
</reference>
<evidence type="ECO:0000313" key="1">
    <source>
        <dbReference type="EMBL" id="AUX79976.1"/>
    </source>
</evidence>
<protein>
    <submittedName>
        <fullName evidence="1">Uncharacterized protein</fullName>
    </submittedName>
</protein>
<dbReference type="EMBL" id="CP024310">
    <property type="protein sequence ID" value="AUX79976.1"/>
    <property type="molecule type" value="Genomic_DNA"/>
</dbReference>
<keyword evidence="1" id="KW-0614">Plasmid</keyword>
<organism evidence="1 2">
    <name type="scientific">Rhizobium fredii</name>
    <name type="common">Sinorhizobium fredii</name>
    <dbReference type="NCBI Taxonomy" id="380"/>
    <lineage>
        <taxon>Bacteria</taxon>
        <taxon>Pseudomonadati</taxon>
        <taxon>Pseudomonadota</taxon>
        <taxon>Alphaproteobacteria</taxon>
        <taxon>Hyphomicrobiales</taxon>
        <taxon>Rhizobiaceae</taxon>
        <taxon>Sinorhizobium/Ensifer group</taxon>
        <taxon>Sinorhizobium</taxon>
    </lineage>
</organism>
<dbReference type="AlphaFoldDB" id="A0A2L0HES0"/>
<geneLocation type="plasmid" evidence="2">
    <name>psfrenxt3c</name>
</geneLocation>
<evidence type="ECO:0000313" key="2">
    <source>
        <dbReference type="Proteomes" id="UP000239340"/>
    </source>
</evidence>
<gene>
    <name evidence="1" type="ORF">NXT3_PC00816</name>
</gene>